<evidence type="ECO:0000256" key="9">
    <source>
        <dbReference type="SAM" id="Phobius"/>
    </source>
</evidence>
<dbReference type="SUPFAM" id="SSF52058">
    <property type="entry name" value="L domain-like"/>
    <property type="match status" value="1"/>
</dbReference>
<evidence type="ECO:0000256" key="5">
    <source>
        <dbReference type="ARBA" id="ARBA00022729"/>
    </source>
</evidence>
<evidence type="ECO:0000256" key="3">
    <source>
        <dbReference type="ARBA" id="ARBA00022525"/>
    </source>
</evidence>
<dbReference type="Gene3D" id="3.80.10.10">
    <property type="entry name" value="Ribonuclease Inhibitor"/>
    <property type="match status" value="1"/>
</dbReference>
<comment type="subcellular location">
    <subcellularLocation>
        <location evidence="1">Secreted</location>
        <location evidence="1">Cell wall</location>
        <topology evidence="1">Peptidoglycan-anchor</topology>
    </subcellularLocation>
</comment>
<sequence>MKKKITLLLVAFLTFSNIAAAVDFYPVKVSAEENEVVETSVDSWMPDSHLQEAVAKAYKSENHLPNFDKNQLTKEIVATVKSISYVPLSGAPDEEKIHSIAGLEYATNLQSIIVTNNSISDLSPLSNLKKLNGLELSSNNIYTIDFLSNSSEKWPRLNYLYLGNNHITDLSPLLNVKHLVRVAAENQTIYLDDLQINQPTLSTPNIVKSYSNNFVPISIKSTGNEKGILSEDFATITLSNFSDQSGEFTYSWNVPSVDATFAGSTNDIFSGKIIQPFTIEHISVAYVTVHYQDTNGNKLIDDKVLFGNIGNVYQSEQLDFNGYTFKEVLGDTSGKFTDVAQEVTYIYSENPIKAANVTVHYQDIDGNKLTDDKILSGNIGDDYQSEELDFNGYTFKEVLGDTSGKFTDVAQEVTYVYELSDGAAVTLKYVDEDGKSIAKEAILTGKLGSNYEAKAKQIEGYTLKETPENASGTFTEKEQVVTFEYERNMSNQPSVPPTNTDKENPNSSKPINNKDTSILPQTGEHQSVPYLMAIGILLLGSSAIFLRRCKKV</sequence>
<keyword evidence="4" id="KW-0433">Leucine-rich repeat</keyword>
<dbReference type="EMBL" id="RCRQ01000001">
    <property type="protein sequence ID" value="MCO37117.1"/>
    <property type="molecule type" value="Genomic_DNA"/>
</dbReference>
<protein>
    <submittedName>
        <fullName evidence="12">LPXTG cell wall anchor domain-containing protein</fullName>
    </submittedName>
</protein>
<feature type="chain" id="PRO_5042782949" evidence="10">
    <location>
        <begin position="22"/>
        <end position="552"/>
    </location>
</feature>
<feature type="domain" description="Gram-positive cocci surface proteins LPxTG" evidence="11">
    <location>
        <begin position="519"/>
        <end position="552"/>
    </location>
</feature>
<dbReference type="PANTHER" id="PTHR46652">
    <property type="entry name" value="LEUCINE-RICH REPEAT AND IQ DOMAIN-CONTAINING PROTEIN 1-RELATED"/>
    <property type="match status" value="1"/>
</dbReference>
<accession>A0A9Q4AF21</accession>
<evidence type="ECO:0000256" key="2">
    <source>
        <dbReference type="ARBA" id="ARBA00022512"/>
    </source>
</evidence>
<keyword evidence="5 10" id="KW-0732">Signal</keyword>
<reference evidence="12" key="3">
    <citation type="submission" date="2020-01" db="EMBL/GenBank/DDBJ databases">
        <authorList>
            <consortium name="NCBI Pathogen Detection Project"/>
        </authorList>
    </citation>
    <scope>NUCLEOTIDE SEQUENCE</scope>
    <source>
        <strain evidence="12">CFIAFB20160079</strain>
    </source>
</reference>
<keyword evidence="9" id="KW-1133">Transmembrane helix</keyword>
<dbReference type="Gene3D" id="3.10.20.320">
    <property type="entry name" value="Putative peptidoglycan bound protein (lpxtg motif)"/>
    <property type="match status" value="3"/>
</dbReference>
<feature type="region of interest" description="Disordered" evidence="8">
    <location>
        <begin position="488"/>
        <end position="521"/>
    </location>
</feature>
<dbReference type="PROSITE" id="PS50847">
    <property type="entry name" value="GRAM_POS_ANCHORING"/>
    <property type="match status" value="1"/>
</dbReference>
<evidence type="ECO:0000256" key="7">
    <source>
        <dbReference type="ARBA" id="ARBA00023088"/>
    </source>
</evidence>
<evidence type="ECO:0000313" key="15">
    <source>
        <dbReference type="Proteomes" id="UP000845014"/>
    </source>
</evidence>
<keyword evidence="6" id="KW-0677">Repeat</keyword>
<dbReference type="Proteomes" id="UP000269407">
    <property type="component" value="Unassembled WGS sequence"/>
</dbReference>
<dbReference type="AlphaFoldDB" id="A0A9Q4AF21"/>
<dbReference type="Pfam" id="PF06458">
    <property type="entry name" value="MucBP"/>
    <property type="match status" value="3"/>
</dbReference>
<dbReference type="InterPro" id="IPR001611">
    <property type="entry name" value="Leu-rich_rpt"/>
</dbReference>
<evidence type="ECO:0000256" key="6">
    <source>
        <dbReference type="ARBA" id="ARBA00022737"/>
    </source>
</evidence>
<keyword evidence="3" id="KW-0964">Secreted</keyword>
<keyword evidence="9" id="KW-0812">Transmembrane</keyword>
<evidence type="ECO:0000313" key="14">
    <source>
        <dbReference type="Proteomes" id="UP000269407"/>
    </source>
</evidence>
<evidence type="ECO:0000256" key="8">
    <source>
        <dbReference type="SAM" id="MobiDB-lite"/>
    </source>
</evidence>
<reference evidence="12 15" key="1">
    <citation type="journal article" date="2018" name="Genome Biol.">
        <title>SKESA: strategic k-mer extension for scrupulous assemblies.</title>
        <authorList>
            <person name="Souvorov A."/>
            <person name="Agarwala R."/>
            <person name="Lipman D.J."/>
        </authorList>
    </citation>
    <scope>NUCLEOTIDE SEQUENCE [LARGE SCALE GENOMIC DNA]</scope>
    <source>
        <strain evidence="12 15">CFIAFB20160079</strain>
    </source>
</reference>
<keyword evidence="9" id="KW-0472">Membrane</keyword>
<keyword evidence="2" id="KW-0134">Cell wall</keyword>
<dbReference type="InterPro" id="IPR032675">
    <property type="entry name" value="LRR_dom_sf"/>
</dbReference>
<name>A0A9Q4AF21_LISMN</name>
<organism evidence="12 15">
    <name type="scientific">Listeria monocytogenes</name>
    <dbReference type="NCBI Taxonomy" id="1639"/>
    <lineage>
        <taxon>Bacteria</taxon>
        <taxon>Bacillati</taxon>
        <taxon>Bacillota</taxon>
        <taxon>Bacilli</taxon>
        <taxon>Bacillales</taxon>
        <taxon>Listeriaceae</taxon>
        <taxon>Listeria</taxon>
    </lineage>
</organism>
<evidence type="ECO:0000313" key="13">
    <source>
        <dbReference type="EMBL" id="MCO37117.1"/>
    </source>
</evidence>
<dbReference type="InterPro" id="IPR009459">
    <property type="entry name" value="MucBP_dom"/>
</dbReference>
<dbReference type="PANTHER" id="PTHR46652:SF3">
    <property type="entry name" value="LEUCINE-RICH REPEAT-CONTAINING PROTEIN 9"/>
    <property type="match status" value="1"/>
</dbReference>
<gene>
    <name evidence="13" type="ORF">DOV25_01425</name>
    <name evidence="12" type="ORF">GYO01_04865</name>
</gene>
<dbReference type="RefSeq" id="WP_061112801.1">
    <property type="nucleotide sequence ID" value="NZ_BAAFVE010000026.1"/>
</dbReference>
<proteinExistence type="predicted"/>
<feature type="transmembrane region" description="Helical" evidence="9">
    <location>
        <begin position="528"/>
        <end position="546"/>
    </location>
</feature>
<dbReference type="PROSITE" id="PS51450">
    <property type="entry name" value="LRR"/>
    <property type="match status" value="3"/>
</dbReference>
<evidence type="ECO:0000259" key="11">
    <source>
        <dbReference type="PROSITE" id="PS50847"/>
    </source>
</evidence>
<evidence type="ECO:0000256" key="10">
    <source>
        <dbReference type="SAM" id="SignalP"/>
    </source>
</evidence>
<reference evidence="13 14" key="2">
    <citation type="submission" date="2018-07" db="EMBL/GenBank/DDBJ databases">
        <authorList>
            <consortium name="GenomeTrakr: Next Generation Sequencing Network for Food Pathogen Tracability"/>
        </authorList>
    </citation>
    <scope>NUCLEOTIDE SEQUENCE [LARGE SCALE GENOMIC DNA]</scope>
    <source>
        <strain evidence="13 14">FDA00013213</strain>
    </source>
</reference>
<dbReference type="Proteomes" id="UP000845014">
    <property type="component" value="Unassembled WGS sequence"/>
</dbReference>
<dbReference type="EMBL" id="DAAHUJ010000002">
    <property type="protein sequence ID" value="HAB7363432.1"/>
    <property type="molecule type" value="Genomic_DNA"/>
</dbReference>
<feature type="signal peptide" evidence="10">
    <location>
        <begin position="1"/>
        <end position="21"/>
    </location>
</feature>
<evidence type="ECO:0000256" key="1">
    <source>
        <dbReference type="ARBA" id="ARBA00004168"/>
    </source>
</evidence>
<dbReference type="NCBIfam" id="TIGR01167">
    <property type="entry name" value="LPXTG_anchor"/>
    <property type="match status" value="1"/>
</dbReference>
<comment type="caution">
    <text evidence="12">The sequence shown here is derived from an EMBL/GenBank/DDBJ whole genome shotgun (WGS) entry which is preliminary data.</text>
</comment>
<keyword evidence="7" id="KW-0572">Peptidoglycan-anchor</keyword>
<dbReference type="InterPro" id="IPR050836">
    <property type="entry name" value="SDS22/Internalin_LRR"/>
</dbReference>
<evidence type="ECO:0000256" key="4">
    <source>
        <dbReference type="ARBA" id="ARBA00022614"/>
    </source>
</evidence>
<dbReference type="InterPro" id="IPR019931">
    <property type="entry name" value="LPXTG_anchor"/>
</dbReference>
<evidence type="ECO:0000313" key="12">
    <source>
        <dbReference type="EMBL" id="HAB7363432.1"/>
    </source>
</evidence>